<evidence type="ECO:0000313" key="2">
    <source>
        <dbReference type="EMBL" id="CAD6193346.1"/>
    </source>
</evidence>
<accession>A0A8S1H9V2</accession>
<feature type="region of interest" description="Disordered" evidence="1">
    <location>
        <begin position="37"/>
        <end position="56"/>
    </location>
</feature>
<comment type="caution">
    <text evidence="2">The sequence shown here is derived from an EMBL/GenBank/DDBJ whole genome shotgun (WGS) entry which is preliminary data.</text>
</comment>
<name>A0A8S1H9V2_9PELO</name>
<dbReference type="EMBL" id="CAJGYM010000034">
    <property type="protein sequence ID" value="CAD6193346.1"/>
    <property type="molecule type" value="Genomic_DNA"/>
</dbReference>
<sequence>MNKDQKQLLEMELDNPVDDDLQKAQAAADELEARERSLVANNIETRELPSDPVMPVHGRQEAGPPAEFFVIAELEGESGLVANYIETRGFPNDPVMPVNGRQEAGPLAQFAEIAELEGERNRVGNEPSRYLALYPLIPTAPGIGQQEEAIPAQFARAAEFPEHQRVSKLWRVLDYRKC</sequence>
<proteinExistence type="predicted"/>
<dbReference type="Proteomes" id="UP000835052">
    <property type="component" value="Unassembled WGS sequence"/>
</dbReference>
<keyword evidence="3" id="KW-1185">Reference proteome</keyword>
<dbReference type="AlphaFoldDB" id="A0A8S1H9V2"/>
<evidence type="ECO:0000313" key="3">
    <source>
        <dbReference type="Proteomes" id="UP000835052"/>
    </source>
</evidence>
<protein>
    <submittedName>
        <fullName evidence="2">Uncharacterized protein</fullName>
    </submittedName>
</protein>
<organism evidence="2 3">
    <name type="scientific">Caenorhabditis auriculariae</name>
    <dbReference type="NCBI Taxonomy" id="2777116"/>
    <lineage>
        <taxon>Eukaryota</taxon>
        <taxon>Metazoa</taxon>
        <taxon>Ecdysozoa</taxon>
        <taxon>Nematoda</taxon>
        <taxon>Chromadorea</taxon>
        <taxon>Rhabditida</taxon>
        <taxon>Rhabditina</taxon>
        <taxon>Rhabditomorpha</taxon>
        <taxon>Rhabditoidea</taxon>
        <taxon>Rhabditidae</taxon>
        <taxon>Peloderinae</taxon>
        <taxon>Caenorhabditis</taxon>
    </lineage>
</organism>
<evidence type="ECO:0000256" key="1">
    <source>
        <dbReference type="SAM" id="MobiDB-lite"/>
    </source>
</evidence>
<reference evidence="2" key="1">
    <citation type="submission" date="2020-10" db="EMBL/GenBank/DDBJ databases">
        <authorList>
            <person name="Kikuchi T."/>
        </authorList>
    </citation>
    <scope>NUCLEOTIDE SEQUENCE</scope>
    <source>
        <strain evidence="2">NKZ352</strain>
    </source>
</reference>
<gene>
    <name evidence="2" type="ORF">CAUJ_LOCUS9265</name>
</gene>